<protein>
    <submittedName>
        <fullName evidence="2">Uncharacterized protein</fullName>
    </submittedName>
</protein>
<evidence type="ECO:0000313" key="3">
    <source>
        <dbReference type="Proteomes" id="UP000593561"/>
    </source>
</evidence>
<organism evidence="2 3">
    <name type="scientific">Gossypium davidsonii</name>
    <name type="common">Davidson's cotton</name>
    <name type="synonym">Gossypium klotzschianum subsp. davidsonii</name>
    <dbReference type="NCBI Taxonomy" id="34287"/>
    <lineage>
        <taxon>Eukaryota</taxon>
        <taxon>Viridiplantae</taxon>
        <taxon>Streptophyta</taxon>
        <taxon>Embryophyta</taxon>
        <taxon>Tracheophyta</taxon>
        <taxon>Spermatophyta</taxon>
        <taxon>Magnoliopsida</taxon>
        <taxon>eudicotyledons</taxon>
        <taxon>Gunneridae</taxon>
        <taxon>Pentapetalae</taxon>
        <taxon>rosids</taxon>
        <taxon>malvids</taxon>
        <taxon>Malvales</taxon>
        <taxon>Malvaceae</taxon>
        <taxon>Malvoideae</taxon>
        <taxon>Gossypium</taxon>
    </lineage>
</organism>
<dbReference type="AlphaFoldDB" id="A0A7J8RWT8"/>
<evidence type="ECO:0000313" key="2">
    <source>
        <dbReference type="EMBL" id="MBA0618357.1"/>
    </source>
</evidence>
<evidence type="ECO:0000256" key="1">
    <source>
        <dbReference type="SAM" id="MobiDB-lite"/>
    </source>
</evidence>
<dbReference type="EMBL" id="JABFAC010000007">
    <property type="protein sequence ID" value="MBA0618357.1"/>
    <property type="molecule type" value="Genomic_DNA"/>
</dbReference>
<accession>A0A7J8RWT8</accession>
<name>A0A7J8RWT8_GOSDV</name>
<keyword evidence="3" id="KW-1185">Reference proteome</keyword>
<feature type="region of interest" description="Disordered" evidence="1">
    <location>
        <begin position="1"/>
        <end position="20"/>
    </location>
</feature>
<gene>
    <name evidence="2" type="ORF">Godav_027718</name>
</gene>
<comment type="caution">
    <text evidence="2">The sequence shown here is derived from an EMBL/GenBank/DDBJ whole genome shotgun (WGS) entry which is preliminary data.</text>
</comment>
<proteinExistence type="predicted"/>
<sequence>MDLPVCRGEKGGGVMDMERHSKTDGNFGKISRLTKWVPENGTRAAMLCISLLKQRGKKWSPKSSHIAPAGNRTRVCTVAGYYSTTRPLDKENINKNKEDGARSKIYHSYDNAPAGNRTRVCTVAGYYSTTRPLVVAQNEFVVFEVILEDEHDWGYIKNMEFEEFKVRVIDANDFGRRWCHVLDKVY</sequence>
<reference evidence="2 3" key="1">
    <citation type="journal article" date="2019" name="Genome Biol. Evol.">
        <title>Insights into the evolution of the New World diploid cottons (Gossypium, subgenus Houzingenia) based on genome sequencing.</title>
        <authorList>
            <person name="Grover C.E."/>
            <person name="Arick M.A. 2nd"/>
            <person name="Thrash A."/>
            <person name="Conover J.L."/>
            <person name="Sanders W.S."/>
            <person name="Peterson D.G."/>
            <person name="Frelichowski J.E."/>
            <person name="Scheffler J.A."/>
            <person name="Scheffler B.E."/>
            <person name="Wendel J.F."/>
        </authorList>
    </citation>
    <scope>NUCLEOTIDE SEQUENCE [LARGE SCALE GENOMIC DNA]</scope>
    <source>
        <strain evidence="2">27</strain>
        <tissue evidence="2">Leaf</tissue>
    </source>
</reference>
<dbReference type="Proteomes" id="UP000593561">
    <property type="component" value="Unassembled WGS sequence"/>
</dbReference>